<dbReference type="Proteomes" id="UP000653472">
    <property type="component" value="Unassembled WGS sequence"/>
</dbReference>
<dbReference type="InterPro" id="IPR027417">
    <property type="entry name" value="P-loop_NTPase"/>
</dbReference>
<dbReference type="AlphaFoldDB" id="A0A969W8S8"/>
<dbReference type="EMBL" id="JAAVXB010000002">
    <property type="protein sequence ID" value="NKF21588.1"/>
    <property type="molecule type" value="Genomic_DNA"/>
</dbReference>
<sequence length="445" mass="50823">MLLAAPEFEVLYGGAAGAGKSDALLIDALGLQQDAIGKRAYQAILFRRTYPDLKDLIDRSHDIYPAYGGDYDKQAHVWKFPSGARIEFGHMQYDSDRFKYRGRAFQYVGWDELTLFPTDVPYRYLLSRVRTSDPSIKCYVRATTNPDGPGFRWVKDYWRIQTEGSSTRFVIEVTDPETGEVTQMTRRFIAARLSDNPHLRDSGYRQTLLLLTEEEQNALLLGRWESPSIKGAYFAEQMEAARAGGRILNIPRLPHVPVNTFWDLGWNDTTAVWFHQHVGMEHRFIDFMEASGKDLQWFAADIQSKGYTYGKHYLPHDAENKTLAAGGKCIREILQELLPGHQFEVVPRTENLVASINQTRGALPSCYFDTDKCADGIAALEAYRREWDEKLSAYKQEPLHDWASNPADAFRQFAQGYPFLYAGQRKKASWRDRLKAKTRGSAMTA</sequence>
<reference evidence="1" key="1">
    <citation type="submission" date="2020-03" db="EMBL/GenBank/DDBJ databases">
        <title>Solimonas marina sp. nov., isolated from deep seawater of the Pacific Ocean.</title>
        <authorList>
            <person name="Liu X."/>
            <person name="Lai Q."/>
            <person name="Sun F."/>
            <person name="Gai Y."/>
            <person name="Li G."/>
            <person name="Shao Z."/>
        </authorList>
    </citation>
    <scope>NUCLEOTIDE SEQUENCE</scope>
    <source>
        <strain evidence="1">C16B3</strain>
    </source>
</reference>
<gene>
    <name evidence="1" type="ORF">G7Y82_04605</name>
</gene>
<dbReference type="Gene3D" id="3.40.50.300">
    <property type="entry name" value="P-loop containing nucleotide triphosphate hydrolases"/>
    <property type="match status" value="1"/>
</dbReference>
<keyword evidence="2" id="KW-1185">Reference proteome</keyword>
<protein>
    <submittedName>
        <fullName evidence="1">Terminase</fullName>
    </submittedName>
</protein>
<organism evidence="1 2">
    <name type="scientific">Solimonas marina</name>
    <dbReference type="NCBI Taxonomy" id="2714601"/>
    <lineage>
        <taxon>Bacteria</taxon>
        <taxon>Pseudomonadati</taxon>
        <taxon>Pseudomonadota</taxon>
        <taxon>Gammaproteobacteria</taxon>
        <taxon>Nevskiales</taxon>
        <taxon>Nevskiaceae</taxon>
        <taxon>Solimonas</taxon>
    </lineage>
</organism>
<evidence type="ECO:0000313" key="2">
    <source>
        <dbReference type="Proteomes" id="UP000653472"/>
    </source>
</evidence>
<comment type="caution">
    <text evidence="1">The sequence shown here is derived from an EMBL/GenBank/DDBJ whole genome shotgun (WGS) entry which is preliminary data.</text>
</comment>
<name>A0A969W8S8_9GAMM</name>
<dbReference type="Pfam" id="PF03237">
    <property type="entry name" value="Terminase_6N"/>
    <property type="match status" value="1"/>
</dbReference>
<accession>A0A969W8S8</accession>
<proteinExistence type="predicted"/>
<dbReference type="Gene3D" id="3.30.420.280">
    <property type="match status" value="1"/>
</dbReference>
<evidence type="ECO:0000313" key="1">
    <source>
        <dbReference type="EMBL" id="NKF21588.1"/>
    </source>
</evidence>